<keyword evidence="1" id="KW-1133">Transmembrane helix</keyword>
<dbReference type="EMBL" id="JAHWXN010000001">
    <property type="protein sequence ID" value="MCK2035713.1"/>
    <property type="molecule type" value="Genomic_DNA"/>
</dbReference>
<evidence type="ECO:0000313" key="3">
    <source>
        <dbReference type="Proteomes" id="UP001300096"/>
    </source>
</evidence>
<comment type="caution">
    <text evidence="2">The sequence shown here is derived from an EMBL/GenBank/DDBJ whole genome shotgun (WGS) entry which is preliminary data.</text>
</comment>
<keyword evidence="3" id="KW-1185">Reference proteome</keyword>
<dbReference type="RefSeq" id="WP_247629124.1">
    <property type="nucleotide sequence ID" value="NZ_JAHWXN010000001.1"/>
</dbReference>
<evidence type="ECO:0000313" key="2">
    <source>
        <dbReference type="EMBL" id="MCK2035713.1"/>
    </source>
</evidence>
<keyword evidence="1" id="KW-0812">Transmembrane</keyword>
<protein>
    <submittedName>
        <fullName evidence="2">Uncharacterized protein</fullName>
    </submittedName>
</protein>
<feature type="transmembrane region" description="Helical" evidence="1">
    <location>
        <begin position="29"/>
        <end position="47"/>
    </location>
</feature>
<keyword evidence="1" id="KW-0472">Membrane</keyword>
<reference evidence="2 3" key="1">
    <citation type="submission" date="2021-06" db="EMBL/GenBank/DDBJ databases">
        <title>Genome-based taxonomic framework of Microbacterium strains isolated from marine environment, the description of four new species and reclassification of four preexisting species.</title>
        <authorList>
            <person name="Lee S.D."/>
            <person name="Kim S.-M."/>
            <person name="Byeon Y.-S."/>
            <person name="Yang H.L."/>
            <person name="Kim I.S."/>
        </authorList>
    </citation>
    <scope>NUCLEOTIDE SEQUENCE [LARGE SCALE GENOMIC DNA]</scope>
    <source>
        <strain evidence="2 3">SSW1-49</strain>
    </source>
</reference>
<sequence>MKKPQQYLAGAASLFVVSASTLLITTPNWWSGAGAFGALVAGWTLLLRELAERSTTNSQVSSPPE</sequence>
<accession>A0ABT0FCC8</accession>
<proteinExistence type="predicted"/>
<evidence type="ECO:0000256" key="1">
    <source>
        <dbReference type="SAM" id="Phobius"/>
    </source>
</evidence>
<gene>
    <name evidence="2" type="ORF">KZC51_06145</name>
</gene>
<name>A0ABT0FCC8_9MICO</name>
<dbReference type="Proteomes" id="UP001300096">
    <property type="component" value="Unassembled WGS sequence"/>
</dbReference>
<organism evidence="2 3">
    <name type="scientific">Microbacterium croceum</name>
    <dbReference type="NCBI Taxonomy" id="2851645"/>
    <lineage>
        <taxon>Bacteria</taxon>
        <taxon>Bacillati</taxon>
        <taxon>Actinomycetota</taxon>
        <taxon>Actinomycetes</taxon>
        <taxon>Micrococcales</taxon>
        <taxon>Microbacteriaceae</taxon>
        <taxon>Microbacterium</taxon>
    </lineage>
</organism>